<dbReference type="GO" id="GO:0006355">
    <property type="term" value="P:regulation of DNA-templated transcription"/>
    <property type="evidence" value="ECO:0007669"/>
    <property type="project" value="UniProtKB-UniRule"/>
</dbReference>
<keyword evidence="2 6" id="KW-0479">Metal-binding</keyword>
<comment type="similarity">
    <text evidence="1 6">Belongs to the FHY3/FAR1 family.</text>
</comment>
<sequence length="254" mass="29553">MECCWRELYEEWDLAENKWLSNLYSLRDKWGPAFNRDIFSAGIRSTQRSESTNKVFKQMSCGTMTLTEFVNHYEKRAEKMREAQAMDDFECVSGRPRRIVNTGIIKHASEVYTIHSFRKFQEEFLAVMEWRVANTHVEDAACTFVMVQEFGQRQHTVHFNVNELTIACTCKFFESKGWLCRHALCVMNNHVNLSNIPNQYVLQRWRKNARGVSIGDYYGSSSKDTVSPLTLHSKDLMRLPFSVMSLCAKDVATV</sequence>
<dbReference type="GO" id="GO:0008270">
    <property type="term" value="F:zinc ion binding"/>
    <property type="evidence" value="ECO:0007669"/>
    <property type="project" value="UniProtKB-UniRule"/>
</dbReference>
<dbReference type="Proteomes" id="UP000515151">
    <property type="component" value="Chromosome 3"/>
</dbReference>
<feature type="domain" description="SWIM-type" evidence="7">
    <location>
        <begin position="155"/>
        <end position="191"/>
    </location>
</feature>
<dbReference type="InterPro" id="IPR031052">
    <property type="entry name" value="FHY3/FAR1"/>
</dbReference>
<name>A0A6P8CTP2_PUNGR</name>
<accession>A0A6P8CTP2</accession>
<comment type="subcellular location">
    <subcellularLocation>
        <location evidence="6">Nucleus</location>
    </subcellularLocation>
</comment>
<evidence type="ECO:0000256" key="6">
    <source>
        <dbReference type="RuleBase" id="RU367018"/>
    </source>
</evidence>
<dbReference type="GO" id="GO:0005634">
    <property type="term" value="C:nucleus"/>
    <property type="evidence" value="ECO:0007669"/>
    <property type="project" value="UniProtKB-SubCell"/>
</dbReference>
<gene>
    <name evidence="9" type="primary">LOC116200501</name>
</gene>
<dbReference type="RefSeq" id="XP_031387210.1">
    <property type="nucleotide sequence ID" value="XM_031531350.1"/>
</dbReference>
<dbReference type="GeneID" id="116200501"/>
<keyword evidence="4 6" id="KW-0862">Zinc</keyword>
<dbReference type="SMART" id="SM00575">
    <property type="entry name" value="ZnF_PMZ"/>
    <property type="match status" value="1"/>
</dbReference>
<reference evidence="8" key="1">
    <citation type="journal article" date="2020" name="Plant Biotechnol. J.">
        <title>The pomegranate (Punica granatum L.) draft genome dissects genetic divergence between soft- and hard-seeded cultivars.</title>
        <authorList>
            <person name="Luo X."/>
            <person name="Li H."/>
            <person name="Wu Z."/>
            <person name="Yao W."/>
            <person name="Zhao P."/>
            <person name="Cao D."/>
            <person name="Yu H."/>
            <person name="Li K."/>
            <person name="Poudel K."/>
            <person name="Zhao D."/>
            <person name="Zhang F."/>
            <person name="Xia X."/>
            <person name="Chen L."/>
            <person name="Wang Q."/>
            <person name="Jing D."/>
            <person name="Cao S."/>
        </authorList>
    </citation>
    <scope>NUCLEOTIDE SEQUENCE [LARGE SCALE GENOMIC DNA]</scope>
    <source>
        <strain evidence="8">cv. Tunisia</strain>
    </source>
</reference>
<dbReference type="AlphaFoldDB" id="A0A6P8CTP2"/>
<protein>
    <recommendedName>
        <fullName evidence="6">Protein FAR1-RELATED SEQUENCE</fullName>
    </recommendedName>
</protein>
<keyword evidence="6" id="KW-0539">Nucleus</keyword>
<evidence type="ECO:0000313" key="9">
    <source>
        <dbReference type="RefSeq" id="XP_031387210.1"/>
    </source>
</evidence>
<organism evidence="8 9">
    <name type="scientific">Punica granatum</name>
    <name type="common">Pomegranate</name>
    <dbReference type="NCBI Taxonomy" id="22663"/>
    <lineage>
        <taxon>Eukaryota</taxon>
        <taxon>Viridiplantae</taxon>
        <taxon>Streptophyta</taxon>
        <taxon>Embryophyta</taxon>
        <taxon>Tracheophyta</taxon>
        <taxon>Spermatophyta</taxon>
        <taxon>Magnoliopsida</taxon>
        <taxon>eudicotyledons</taxon>
        <taxon>Gunneridae</taxon>
        <taxon>Pentapetalae</taxon>
        <taxon>rosids</taxon>
        <taxon>malvids</taxon>
        <taxon>Myrtales</taxon>
        <taxon>Lythraceae</taxon>
        <taxon>Punica</taxon>
    </lineage>
</organism>
<keyword evidence="3 5" id="KW-0863">Zinc-finger</keyword>
<dbReference type="PROSITE" id="PS50966">
    <property type="entry name" value="ZF_SWIM"/>
    <property type="match status" value="1"/>
</dbReference>
<evidence type="ECO:0000256" key="3">
    <source>
        <dbReference type="ARBA" id="ARBA00022771"/>
    </source>
</evidence>
<evidence type="ECO:0000256" key="1">
    <source>
        <dbReference type="ARBA" id="ARBA00005889"/>
    </source>
</evidence>
<evidence type="ECO:0000313" key="8">
    <source>
        <dbReference type="Proteomes" id="UP000515151"/>
    </source>
</evidence>
<dbReference type="Pfam" id="PF04434">
    <property type="entry name" value="SWIM"/>
    <property type="match status" value="1"/>
</dbReference>
<evidence type="ECO:0000256" key="5">
    <source>
        <dbReference type="PROSITE-ProRule" id="PRU00325"/>
    </source>
</evidence>
<dbReference type="InterPro" id="IPR007527">
    <property type="entry name" value="Znf_SWIM"/>
</dbReference>
<keyword evidence="8" id="KW-1185">Reference proteome</keyword>
<evidence type="ECO:0000256" key="4">
    <source>
        <dbReference type="ARBA" id="ARBA00022833"/>
    </source>
</evidence>
<evidence type="ECO:0000259" key="7">
    <source>
        <dbReference type="PROSITE" id="PS50966"/>
    </source>
</evidence>
<dbReference type="PANTHER" id="PTHR31669">
    <property type="entry name" value="PROTEIN FAR1-RELATED SEQUENCE 10-RELATED"/>
    <property type="match status" value="1"/>
</dbReference>
<evidence type="ECO:0000256" key="2">
    <source>
        <dbReference type="ARBA" id="ARBA00022723"/>
    </source>
</evidence>
<proteinExistence type="inferred from homology"/>
<dbReference type="OrthoDB" id="2402896at2759"/>
<dbReference type="PANTHER" id="PTHR31669:SF303">
    <property type="entry name" value="PROTEIN FAR1-RELATED SEQUENCE"/>
    <property type="match status" value="1"/>
</dbReference>
<dbReference type="InterPro" id="IPR006564">
    <property type="entry name" value="Znf_PMZ"/>
</dbReference>
<comment type="function">
    <text evidence="6">Putative transcription activator involved in regulating light control of development.</text>
</comment>
<reference evidence="9" key="2">
    <citation type="submission" date="2025-08" db="UniProtKB">
        <authorList>
            <consortium name="RefSeq"/>
        </authorList>
    </citation>
    <scope>IDENTIFICATION</scope>
    <source>
        <tissue evidence="9">Leaf</tissue>
    </source>
</reference>